<dbReference type="PANTHER" id="PTHR31465:SF35">
    <property type="entry name" value="RTA1 DOMAIN PROTEIN-RELATED"/>
    <property type="match status" value="1"/>
</dbReference>
<protein>
    <recommendedName>
        <fullName evidence="8">RTM1 protein</fullName>
    </recommendedName>
</protein>
<keyword evidence="2 6" id="KW-0812">Transmembrane</keyword>
<dbReference type="HOGENOM" id="CLU_033465_3_1_1"/>
<evidence type="ECO:0000256" key="6">
    <source>
        <dbReference type="SAM" id="Phobius"/>
    </source>
</evidence>
<dbReference type="PANTHER" id="PTHR31465">
    <property type="entry name" value="PROTEIN RTA1-RELATED"/>
    <property type="match status" value="1"/>
</dbReference>
<evidence type="ECO:0000256" key="2">
    <source>
        <dbReference type="ARBA" id="ARBA00022692"/>
    </source>
</evidence>
<dbReference type="OrthoDB" id="3358017at2759"/>
<organism evidence="7">
    <name type="scientific">Fusarium oxysporum f. sp. pisi HDV247</name>
    <dbReference type="NCBI Taxonomy" id="1080344"/>
    <lineage>
        <taxon>Eukaryota</taxon>
        <taxon>Fungi</taxon>
        <taxon>Dikarya</taxon>
        <taxon>Ascomycota</taxon>
        <taxon>Pezizomycotina</taxon>
        <taxon>Sordariomycetes</taxon>
        <taxon>Hypocreomycetidae</taxon>
        <taxon>Hypocreales</taxon>
        <taxon>Nectriaceae</taxon>
        <taxon>Fusarium</taxon>
        <taxon>Fusarium oxysporum species complex</taxon>
    </lineage>
</organism>
<keyword evidence="4 6" id="KW-0472">Membrane</keyword>
<dbReference type="InterPro" id="IPR007568">
    <property type="entry name" value="RTA1"/>
</dbReference>
<feature type="transmembrane region" description="Helical" evidence="6">
    <location>
        <begin position="72"/>
        <end position="93"/>
    </location>
</feature>
<evidence type="ECO:0000256" key="3">
    <source>
        <dbReference type="ARBA" id="ARBA00022989"/>
    </source>
</evidence>
<gene>
    <name evidence="7" type="ORF">FOVG_13950</name>
</gene>
<dbReference type="EMBL" id="JH650979">
    <property type="protein sequence ID" value="EXA35189.1"/>
    <property type="molecule type" value="Genomic_DNA"/>
</dbReference>
<proteinExistence type="predicted"/>
<feature type="transmembrane region" description="Helical" evidence="6">
    <location>
        <begin position="37"/>
        <end position="60"/>
    </location>
</feature>
<feature type="transmembrane region" description="Helical" evidence="6">
    <location>
        <begin position="113"/>
        <end position="131"/>
    </location>
</feature>
<comment type="subcellular location">
    <subcellularLocation>
        <location evidence="1">Membrane</location>
        <topology evidence="1">Multi-pass membrane protein</topology>
    </subcellularLocation>
</comment>
<keyword evidence="3 6" id="KW-1133">Transmembrane helix</keyword>
<accession>W9NQT6</accession>
<evidence type="ECO:0000313" key="7">
    <source>
        <dbReference type="EMBL" id="EXA35189.1"/>
    </source>
</evidence>
<dbReference type="AlphaFoldDB" id="W9NQT6"/>
<evidence type="ECO:0000256" key="4">
    <source>
        <dbReference type="ARBA" id="ARBA00023136"/>
    </source>
</evidence>
<name>W9NQT6_FUSOX</name>
<evidence type="ECO:0000256" key="5">
    <source>
        <dbReference type="SAM" id="MobiDB-lite"/>
    </source>
</evidence>
<feature type="transmembrane region" description="Helical" evidence="6">
    <location>
        <begin position="12"/>
        <end position="30"/>
    </location>
</feature>
<evidence type="ECO:0008006" key="8">
    <source>
        <dbReference type="Google" id="ProtNLM"/>
    </source>
</evidence>
<feature type="transmembrane region" description="Helical" evidence="6">
    <location>
        <begin position="187"/>
        <end position="206"/>
    </location>
</feature>
<reference evidence="7" key="2">
    <citation type="submission" date="2012-05" db="EMBL/GenBank/DDBJ databases">
        <title>Annotation of the Genome Sequence of Fusarium oxysporum HDV247.</title>
        <authorList>
            <consortium name="The Broad Institute Genomics Platform"/>
            <person name="Ma L.-J."/>
            <person name="Corby-Kistler H."/>
            <person name="Broz K."/>
            <person name="Gale L.R."/>
            <person name="Jonkers W."/>
            <person name="O'Donnell K."/>
            <person name="Ploetz R."/>
            <person name="Steinberg C."/>
            <person name="Schwartz D.C."/>
            <person name="VanEtten H."/>
            <person name="Zhou S."/>
            <person name="Young S.K."/>
            <person name="Zeng Q."/>
            <person name="Gargeya S."/>
            <person name="Fitzgerald M."/>
            <person name="Abouelleil A."/>
            <person name="Alvarado L."/>
            <person name="Chapman S.B."/>
            <person name="Gainer-Dewar J."/>
            <person name="Goldberg J."/>
            <person name="Griggs A."/>
            <person name="Gujja S."/>
            <person name="Hansen M."/>
            <person name="Howarth C."/>
            <person name="Imamovic A."/>
            <person name="Ireland A."/>
            <person name="Larimer J."/>
            <person name="McCowan C."/>
            <person name="Murphy C."/>
            <person name="Pearson M."/>
            <person name="Poon T.W."/>
            <person name="Priest M."/>
            <person name="Roberts A."/>
            <person name="Saif S."/>
            <person name="Shea T."/>
            <person name="Sykes S."/>
            <person name="Wortman J."/>
            <person name="Nusbaum C."/>
            <person name="Birren B."/>
        </authorList>
    </citation>
    <scope>NUCLEOTIDE SEQUENCE</scope>
    <source>
        <strain evidence="7">HDV247</strain>
    </source>
</reference>
<feature type="transmembrane region" description="Helical" evidence="6">
    <location>
        <begin position="226"/>
        <end position="246"/>
    </location>
</feature>
<evidence type="ECO:0000256" key="1">
    <source>
        <dbReference type="ARBA" id="ARBA00004141"/>
    </source>
</evidence>
<reference evidence="7" key="1">
    <citation type="submission" date="2011-10" db="EMBL/GenBank/DDBJ databases">
        <title>The Genome Sequence of Fusarium oxysporum HDV247.</title>
        <authorList>
            <consortium name="The Broad Institute Genome Sequencing Platform"/>
            <person name="Ma L.-J."/>
            <person name="Gale L.R."/>
            <person name="Schwartz D.C."/>
            <person name="Zhou S."/>
            <person name="Corby-Kistler H."/>
            <person name="Young S.K."/>
            <person name="Zeng Q."/>
            <person name="Gargeya S."/>
            <person name="Fitzgerald M."/>
            <person name="Haas B."/>
            <person name="Abouelleil A."/>
            <person name="Alvarado L."/>
            <person name="Arachchi H.M."/>
            <person name="Berlin A."/>
            <person name="Brown A."/>
            <person name="Chapman S.B."/>
            <person name="Chen Z."/>
            <person name="Dunbar C."/>
            <person name="Freedman E."/>
            <person name="Gearin G."/>
            <person name="Goldberg J."/>
            <person name="Griggs A."/>
            <person name="Gujja S."/>
            <person name="Heiman D."/>
            <person name="Howarth C."/>
            <person name="Larson L."/>
            <person name="Lui A."/>
            <person name="MacDonald P.J.P."/>
            <person name="Montmayeur A."/>
            <person name="Murphy C."/>
            <person name="Neiman D."/>
            <person name="Pearson M."/>
            <person name="Priest M."/>
            <person name="Roberts A."/>
            <person name="Saif S."/>
            <person name="Shea T."/>
            <person name="Shenoy N."/>
            <person name="Sisk P."/>
            <person name="Stolte C."/>
            <person name="Sykes S."/>
            <person name="Wortman J."/>
            <person name="Nusbaum C."/>
            <person name="Birren B."/>
        </authorList>
    </citation>
    <scope>NUCLEOTIDE SEQUENCE [LARGE SCALE GENOMIC DNA]</scope>
    <source>
        <strain evidence="7">HDV247</strain>
    </source>
</reference>
<dbReference type="Pfam" id="PF04479">
    <property type="entry name" value="RTA1"/>
    <property type="match status" value="1"/>
</dbReference>
<feature type="transmembrane region" description="Helical" evidence="6">
    <location>
        <begin position="151"/>
        <end position="175"/>
    </location>
</feature>
<dbReference type="GO" id="GO:0016020">
    <property type="term" value="C:membrane"/>
    <property type="evidence" value="ECO:0007669"/>
    <property type="project" value="UniProtKB-SubCell"/>
</dbReference>
<dbReference type="Proteomes" id="UP000030751">
    <property type="component" value="Unassembled WGS sequence"/>
</dbReference>
<feature type="region of interest" description="Disordered" evidence="5">
    <location>
        <begin position="262"/>
        <end position="286"/>
    </location>
</feature>
<sequence>MVNYYRYEPSLPASIIFIVIFALSSALHLFQIIKTRTWFFSPFLVGSIFETVGFIGRAIGAEQAPDYTFGPYVLQTLLLLLGPTCYAASIYMILGRYIRQLKGEQFSLIRPSWLTKIFLLGDVISIALQGIGGGKLVSADTPDDRTKGENIIIGGLIVQVLFFGLFIAVTGLFHLRFARQSTAQPFIWQRLLVVIYVASALILIRSLFRMIEYIEGHDGELQSKEVYVLVLDAVPMTIASVSLNIFHPSKYMKSARKSLNDSDSEVGLSDPQGHSLGTMVSRRQEV</sequence>